<name>A0A3P3EUI1_9HYPH</name>
<organism evidence="1 2">
    <name type="scientific">Mesorhizobium tamadayense</name>
    <dbReference type="NCBI Taxonomy" id="425306"/>
    <lineage>
        <taxon>Bacteria</taxon>
        <taxon>Pseudomonadati</taxon>
        <taxon>Pseudomonadota</taxon>
        <taxon>Alphaproteobacteria</taxon>
        <taxon>Hyphomicrobiales</taxon>
        <taxon>Phyllobacteriaceae</taxon>
        <taxon>Mesorhizobium</taxon>
    </lineage>
</organism>
<evidence type="ECO:0000313" key="2">
    <source>
        <dbReference type="Proteomes" id="UP000273786"/>
    </source>
</evidence>
<protein>
    <submittedName>
        <fullName evidence="1">Uncharacterized protein</fullName>
    </submittedName>
</protein>
<accession>A0A3P3EUI1</accession>
<dbReference type="Proteomes" id="UP000273786">
    <property type="component" value="Unassembled WGS sequence"/>
</dbReference>
<keyword evidence="2" id="KW-1185">Reference proteome</keyword>
<evidence type="ECO:0000313" key="1">
    <source>
        <dbReference type="EMBL" id="RRH90054.1"/>
    </source>
</evidence>
<dbReference type="EMBL" id="RQXT01000073">
    <property type="protein sequence ID" value="RRH90054.1"/>
    <property type="molecule type" value="Genomic_DNA"/>
</dbReference>
<gene>
    <name evidence="1" type="ORF">EH240_33540</name>
</gene>
<reference evidence="1 2" key="1">
    <citation type="submission" date="2018-11" db="EMBL/GenBank/DDBJ databases">
        <title>the genome of Mesorhizobium tamadayense DSM 28320.</title>
        <authorList>
            <person name="Gao J."/>
        </authorList>
    </citation>
    <scope>NUCLEOTIDE SEQUENCE [LARGE SCALE GENOMIC DNA]</scope>
    <source>
        <strain evidence="1 2">DSM 28320</strain>
    </source>
</reference>
<proteinExistence type="predicted"/>
<sequence>MAMLGPFTPPPFLPKRLKPEWLAPNRAPLAVSRKSQNVKKISKCKNMSLAENAVAQRLKRSFFSGLNAAFTSLATPENPTASQEQCVSGDGAQEFHHLQNGSWKYPDDWRDHQIRS</sequence>
<dbReference type="RefSeq" id="WP_125006585.1">
    <property type="nucleotide sequence ID" value="NZ_RQXT01000073.1"/>
</dbReference>
<comment type="caution">
    <text evidence="1">The sequence shown here is derived from an EMBL/GenBank/DDBJ whole genome shotgun (WGS) entry which is preliminary data.</text>
</comment>
<dbReference type="AlphaFoldDB" id="A0A3P3EUI1"/>